<reference evidence="1" key="1">
    <citation type="submission" date="2020-05" db="EMBL/GenBank/DDBJ databases">
        <authorList>
            <person name="Chiriac C."/>
            <person name="Salcher M."/>
            <person name="Ghai R."/>
            <person name="Kavagutti S V."/>
        </authorList>
    </citation>
    <scope>NUCLEOTIDE SEQUENCE</scope>
</reference>
<gene>
    <name evidence="1" type="ORF">UFOPK1395_00344</name>
</gene>
<name>A0A6J6AVZ9_9ZZZZ</name>
<sequence length="53" mass="5723">MPKRSRTPSTNKWRFVASRVALVAQNLIFSTPRFAISAANLSTAASVRVMASG</sequence>
<protein>
    <submittedName>
        <fullName evidence="1">Unannotated protein</fullName>
    </submittedName>
</protein>
<organism evidence="1">
    <name type="scientific">freshwater metagenome</name>
    <dbReference type="NCBI Taxonomy" id="449393"/>
    <lineage>
        <taxon>unclassified sequences</taxon>
        <taxon>metagenomes</taxon>
        <taxon>ecological metagenomes</taxon>
    </lineage>
</organism>
<dbReference type="AlphaFoldDB" id="A0A6J6AVZ9"/>
<dbReference type="EMBL" id="CAEZSB010000022">
    <property type="protein sequence ID" value="CAB4531012.1"/>
    <property type="molecule type" value="Genomic_DNA"/>
</dbReference>
<proteinExistence type="predicted"/>
<accession>A0A6J6AVZ9</accession>
<evidence type="ECO:0000313" key="1">
    <source>
        <dbReference type="EMBL" id="CAB4531012.1"/>
    </source>
</evidence>